<proteinExistence type="predicted"/>
<evidence type="ECO:0000256" key="1">
    <source>
        <dbReference type="ARBA" id="ARBA00022679"/>
    </source>
</evidence>
<organism evidence="4 5">
    <name type="scientific">Desulfoluna limicola</name>
    <dbReference type="NCBI Taxonomy" id="2810562"/>
    <lineage>
        <taxon>Bacteria</taxon>
        <taxon>Pseudomonadati</taxon>
        <taxon>Thermodesulfobacteriota</taxon>
        <taxon>Desulfobacteria</taxon>
        <taxon>Desulfobacterales</taxon>
        <taxon>Desulfolunaceae</taxon>
        <taxon>Desulfoluna</taxon>
    </lineage>
</organism>
<evidence type="ECO:0000259" key="3">
    <source>
        <dbReference type="Pfam" id="PF13439"/>
    </source>
</evidence>
<name>A0ABN6F0B4_9BACT</name>
<reference evidence="4 5" key="1">
    <citation type="submission" date="2021-02" db="EMBL/GenBank/DDBJ databases">
        <title>Complete genome of Desulfoluna sp. strain ASN36.</title>
        <authorList>
            <person name="Takahashi A."/>
            <person name="Kojima H."/>
            <person name="Fukui M."/>
        </authorList>
    </citation>
    <scope>NUCLEOTIDE SEQUENCE [LARGE SCALE GENOMIC DNA]</scope>
    <source>
        <strain evidence="4 5">ASN36</strain>
    </source>
</reference>
<dbReference type="CDD" id="cd03801">
    <property type="entry name" value="GT4_PimA-like"/>
    <property type="match status" value="1"/>
</dbReference>
<sequence>MTSNPNRPLRICMISYRSNPHCGGQGVYVRNLASALTDLGHHVEVVAGPPDPLLHFPAKLTMLDCLDLYNAENPFRVPTASELKNPINLMEWLSISTMGYPEPETFGYRAYGHLKNRVHEFDIIHDNQSLSYGIWALSRLVPTVATIHHPITRDRQIAVRSVRSFWKKLKHLRWYSFINMQKRVVKRLPKFITVSDFSKADILEEFNVPGDRFHVVPNGINTELFYPLPHIQREPNRLIVTNSADQPLKGLYYLLQAVHAISKERDIRLTVIGSPKEGGGIEKLVKKLDIGHLIDFTGRVSNEEFRKHYAKASIAVVPSVYEGFGLPVGEAMASGIPVISTTGGALPEVAGDAALLVPPENPEALAKGICELLDNPEKAKKLGEAGYKRVQEQFTWKNAAEQTVAAYREAIRDHRKI</sequence>
<dbReference type="PANTHER" id="PTHR46401">
    <property type="entry name" value="GLYCOSYLTRANSFERASE WBBK-RELATED"/>
    <property type="match status" value="1"/>
</dbReference>
<dbReference type="Pfam" id="PF00534">
    <property type="entry name" value="Glycos_transf_1"/>
    <property type="match status" value="1"/>
</dbReference>
<evidence type="ECO:0000313" key="5">
    <source>
        <dbReference type="Proteomes" id="UP001320148"/>
    </source>
</evidence>
<feature type="domain" description="Glycosyltransferase subfamily 4-like N-terminal" evidence="3">
    <location>
        <begin position="23"/>
        <end position="223"/>
    </location>
</feature>
<evidence type="ECO:0000313" key="4">
    <source>
        <dbReference type="EMBL" id="BCS94956.1"/>
    </source>
</evidence>
<dbReference type="InterPro" id="IPR001296">
    <property type="entry name" value="Glyco_trans_1"/>
</dbReference>
<dbReference type="Proteomes" id="UP001320148">
    <property type="component" value="Chromosome"/>
</dbReference>
<dbReference type="PANTHER" id="PTHR46401:SF2">
    <property type="entry name" value="GLYCOSYLTRANSFERASE WBBK-RELATED"/>
    <property type="match status" value="1"/>
</dbReference>
<evidence type="ECO:0000259" key="2">
    <source>
        <dbReference type="Pfam" id="PF00534"/>
    </source>
</evidence>
<dbReference type="EMBL" id="AP024488">
    <property type="protein sequence ID" value="BCS94956.1"/>
    <property type="molecule type" value="Genomic_DNA"/>
</dbReference>
<dbReference type="InterPro" id="IPR028098">
    <property type="entry name" value="Glyco_trans_4-like_N"/>
</dbReference>
<gene>
    <name evidence="4" type="ORF">DSLASN_05880</name>
</gene>
<dbReference type="RefSeq" id="WP_236891253.1">
    <property type="nucleotide sequence ID" value="NZ_AP024488.1"/>
</dbReference>
<accession>A0ABN6F0B4</accession>
<protein>
    <submittedName>
        <fullName evidence="4">Glycosyl transferase family 1</fullName>
    </submittedName>
</protein>
<keyword evidence="5" id="KW-1185">Reference proteome</keyword>
<dbReference type="Gene3D" id="3.40.50.2000">
    <property type="entry name" value="Glycogen Phosphorylase B"/>
    <property type="match status" value="2"/>
</dbReference>
<dbReference type="GO" id="GO:0016740">
    <property type="term" value="F:transferase activity"/>
    <property type="evidence" value="ECO:0007669"/>
    <property type="project" value="UniProtKB-KW"/>
</dbReference>
<dbReference type="Pfam" id="PF13439">
    <property type="entry name" value="Glyco_transf_4"/>
    <property type="match status" value="1"/>
</dbReference>
<dbReference type="SUPFAM" id="SSF53756">
    <property type="entry name" value="UDP-Glycosyltransferase/glycogen phosphorylase"/>
    <property type="match status" value="1"/>
</dbReference>
<keyword evidence="1 4" id="KW-0808">Transferase</keyword>
<feature type="domain" description="Glycosyl transferase family 1" evidence="2">
    <location>
        <begin position="235"/>
        <end position="389"/>
    </location>
</feature>